<dbReference type="GO" id="GO:0004672">
    <property type="term" value="F:protein kinase activity"/>
    <property type="evidence" value="ECO:0007669"/>
    <property type="project" value="InterPro"/>
</dbReference>
<dbReference type="InterPro" id="IPR000719">
    <property type="entry name" value="Prot_kinase_dom"/>
</dbReference>
<sequence length="314" mass="36519">MRQYSDLHSTEIKEIIAAYTNNDVVSYKLLSGGSENTNYLVKLTKETYVLTICEQKSIHEAQELVYLLNYLNQHHFSTSKPIKTKTNEPILIWKGKTVILKEYLSGFIAENLPNNLLIEAGEQLGKLHKIKAPHFIRKDISYGIEYFKEIEAYAANSPFQFWLKNIKTSVEKHIALNLPKSLIHSDLFYSNLIINEHKTAVTIMDFEEASFYYRVFDIGMAIVGLCQEEEKINVNKAKYLLKGYKKEVNLLAIEKESLKDFTAYAAAGTAFWRHKHFNYIQPEKKMFKHYLQMKNIADYTNELSNDFFKKSLNL</sequence>
<evidence type="ECO:0000256" key="1">
    <source>
        <dbReference type="ARBA" id="ARBA00038240"/>
    </source>
</evidence>
<organism evidence="3 4">
    <name type="scientific">Polaribacter cellanae</name>
    <dbReference type="NCBI Taxonomy" id="2818493"/>
    <lineage>
        <taxon>Bacteria</taxon>
        <taxon>Pseudomonadati</taxon>
        <taxon>Bacteroidota</taxon>
        <taxon>Flavobacteriia</taxon>
        <taxon>Flavobacteriales</taxon>
        <taxon>Flavobacteriaceae</taxon>
    </lineage>
</organism>
<accession>A0A975CL39</accession>
<dbReference type="SUPFAM" id="SSF56112">
    <property type="entry name" value="Protein kinase-like (PK-like)"/>
    <property type="match status" value="1"/>
</dbReference>
<dbReference type="GO" id="GO:0005524">
    <property type="term" value="F:ATP binding"/>
    <property type="evidence" value="ECO:0007669"/>
    <property type="project" value="InterPro"/>
</dbReference>
<reference evidence="3 4" key="1">
    <citation type="submission" date="2021-03" db="EMBL/GenBank/DDBJ databases">
        <title>Complete genome of Polaribacter_sp.SM13.</title>
        <authorList>
            <person name="Jeong S.W."/>
            <person name="Bae J.W."/>
        </authorList>
    </citation>
    <scope>NUCLEOTIDE SEQUENCE [LARGE SCALE GENOMIC DNA]</scope>
    <source>
        <strain evidence="3 4">SM13</strain>
    </source>
</reference>
<dbReference type="InterPro" id="IPR050249">
    <property type="entry name" value="Pseudomonas-type_ThrB"/>
</dbReference>
<evidence type="ECO:0000313" key="3">
    <source>
        <dbReference type="EMBL" id="QTE21304.1"/>
    </source>
</evidence>
<dbReference type="Pfam" id="PF01636">
    <property type="entry name" value="APH"/>
    <property type="match status" value="1"/>
</dbReference>
<evidence type="ECO:0000313" key="4">
    <source>
        <dbReference type="Proteomes" id="UP000663920"/>
    </source>
</evidence>
<proteinExistence type="inferred from homology"/>
<name>A0A975CL39_9FLAO</name>
<dbReference type="RefSeq" id="WP_208076863.1">
    <property type="nucleotide sequence ID" value="NZ_CP071869.1"/>
</dbReference>
<dbReference type="PANTHER" id="PTHR21064">
    <property type="entry name" value="AMINOGLYCOSIDE PHOSPHOTRANSFERASE DOMAIN-CONTAINING PROTEIN-RELATED"/>
    <property type="match status" value="1"/>
</dbReference>
<evidence type="ECO:0000259" key="2">
    <source>
        <dbReference type="PROSITE" id="PS50011"/>
    </source>
</evidence>
<dbReference type="Gene3D" id="3.90.1200.10">
    <property type="match status" value="1"/>
</dbReference>
<feature type="domain" description="Protein kinase" evidence="2">
    <location>
        <begin position="1"/>
        <end position="314"/>
    </location>
</feature>
<dbReference type="EMBL" id="CP071869">
    <property type="protein sequence ID" value="QTE21304.1"/>
    <property type="molecule type" value="Genomic_DNA"/>
</dbReference>
<dbReference type="Gene3D" id="3.30.200.20">
    <property type="entry name" value="Phosphorylase Kinase, domain 1"/>
    <property type="match status" value="1"/>
</dbReference>
<dbReference type="InterPro" id="IPR002575">
    <property type="entry name" value="Aminoglycoside_PTrfase"/>
</dbReference>
<dbReference type="GO" id="GO:0019202">
    <property type="term" value="F:amino acid kinase activity"/>
    <property type="evidence" value="ECO:0007669"/>
    <property type="project" value="TreeGrafter"/>
</dbReference>
<dbReference type="AlphaFoldDB" id="A0A975CL39"/>
<dbReference type="InterPro" id="IPR011009">
    <property type="entry name" value="Kinase-like_dom_sf"/>
</dbReference>
<gene>
    <name evidence="3" type="ORF">J3359_10735</name>
</gene>
<keyword evidence="4" id="KW-1185">Reference proteome</keyword>
<comment type="similarity">
    <text evidence="1">Belongs to the pseudomonas-type ThrB family.</text>
</comment>
<dbReference type="KEGG" id="pcea:J3359_10735"/>
<protein>
    <submittedName>
        <fullName evidence="3">Phosphotransferase</fullName>
    </submittedName>
</protein>
<dbReference type="Proteomes" id="UP000663920">
    <property type="component" value="Chromosome"/>
</dbReference>
<dbReference type="PANTHER" id="PTHR21064:SF6">
    <property type="entry name" value="AMINOGLYCOSIDE PHOSPHOTRANSFERASE DOMAIN-CONTAINING PROTEIN"/>
    <property type="match status" value="1"/>
</dbReference>
<dbReference type="PROSITE" id="PS50011">
    <property type="entry name" value="PROTEIN_KINASE_DOM"/>
    <property type="match status" value="1"/>
</dbReference>